<keyword evidence="4" id="KW-0143">Chaperone</keyword>
<sequence length="168" mass="18198">MQVVIGRIGRPHGVRGEVTIEVRTDEPDRHFVAGNVLLVEGGQPLTIETAKWHSGRLIATFAGFADRTAAESLRNTILEAERADDERPEDPDEFYDYQLVGLDVVTTAGEAVGIVSDVLHLPAQDVLSVTSGDREILVPFVSAVVPQVDLDARRIVIDPPPGLLDADL</sequence>
<accession>A0A6J7GDJ9</accession>
<dbReference type="InterPro" id="IPR036976">
    <property type="entry name" value="RimM_N_sf"/>
</dbReference>
<organism evidence="7">
    <name type="scientific">freshwater metagenome</name>
    <dbReference type="NCBI Taxonomy" id="449393"/>
    <lineage>
        <taxon>unclassified sequences</taxon>
        <taxon>metagenomes</taxon>
        <taxon>ecological metagenomes</taxon>
    </lineage>
</organism>
<dbReference type="HAMAP" id="MF_00014">
    <property type="entry name" value="Ribosome_mat_RimM"/>
    <property type="match status" value="1"/>
</dbReference>
<dbReference type="SUPFAM" id="SSF50346">
    <property type="entry name" value="PRC-barrel domain"/>
    <property type="match status" value="1"/>
</dbReference>
<dbReference type="SUPFAM" id="SSF50447">
    <property type="entry name" value="Translation proteins"/>
    <property type="match status" value="1"/>
</dbReference>
<keyword evidence="2" id="KW-0690">Ribosome biogenesis</keyword>
<protein>
    <submittedName>
        <fullName evidence="7">Unannotated protein</fullName>
    </submittedName>
</protein>
<dbReference type="Gene3D" id="2.30.30.240">
    <property type="entry name" value="PRC-barrel domain"/>
    <property type="match status" value="1"/>
</dbReference>
<dbReference type="PANTHER" id="PTHR33692">
    <property type="entry name" value="RIBOSOME MATURATION FACTOR RIMM"/>
    <property type="match status" value="1"/>
</dbReference>
<dbReference type="Pfam" id="PF24986">
    <property type="entry name" value="PRC_RimM"/>
    <property type="match status" value="1"/>
</dbReference>
<keyword evidence="1" id="KW-0963">Cytoplasm</keyword>
<evidence type="ECO:0000259" key="6">
    <source>
        <dbReference type="Pfam" id="PF24986"/>
    </source>
</evidence>
<dbReference type="AlphaFoldDB" id="A0A6J7GDJ9"/>
<gene>
    <name evidence="7" type="ORF">UFOPK3610_00365</name>
</gene>
<dbReference type="InterPro" id="IPR002676">
    <property type="entry name" value="RimM_N"/>
</dbReference>
<name>A0A6J7GDJ9_9ZZZZ</name>
<dbReference type="InterPro" id="IPR011961">
    <property type="entry name" value="RimM"/>
</dbReference>
<evidence type="ECO:0000256" key="1">
    <source>
        <dbReference type="ARBA" id="ARBA00022490"/>
    </source>
</evidence>
<feature type="domain" description="Ribosome maturation factor RimM PRC barrel" evidence="6">
    <location>
        <begin position="98"/>
        <end position="163"/>
    </location>
</feature>
<reference evidence="7" key="1">
    <citation type="submission" date="2020-05" db="EMBL/GenBank/DDBJ databases">
        <authorList>
            <person name="Chiriac C."/>
            <person name="Salcher M."/>
            <person name="Ghai R."/>
            <person name="Kavagutti S V."/>
        </authorList>
    </citation>
    <scope>NUCLEOTIDE SEQUENCE</scope>
</reference>
<dbReference type="GO" id="GO:0005840">
    <property type="term" value="C:ribosome"/>
    <property type="evidence" value="ECO:0007669"/>
    <property type="project" value="InterPro"/>
</dbReference>
<evidence type="ECO:0000256" key="4">
    <source>
        <dbReference type="ARBA" id="ARBA00023186"/>
    </source>
</evidence>
<proteinExistence type="inferred from homology"/>
<dbReference type="GO" id="GO:0043022">
    <property type="term" value="F:ribosome binding"/>
    <property type="evidence" value="ECO:0007669"/>
    <property type="project" value="InterPro"/>
</dbReference>
<dbReference type="GO" id="GO:0006364">
    <property type="term" value="P:rRNA processing"/>
    <property type="evidence" value="ECO:0007669"/>
    <property type="project" value="UniProtKB-KW"/>
</dbReference>
<dbReference type="Pfam" id="PF01782">
    <property type="entry name" value="RimM"/>
    <property type="match status" value="1"/>
</dbReference>
<evidence type="ECO:0000256" key="2">
    <source>
        <dbReference type="ARBA" id="ARBA00022517"/>
    </source>
</evidence>
<evidence type="ECO:0000259" key="5">
    <source>
        <dbReference type="Pfam" id="PF01782"/>
    </source>
</evidence>
<dbReference type="PANTHER" id="PTHR33692:SF1">
    <property type="entry name" value="RIBOSOME MATURATION FACTOR RIMM"/>
    <property type="match status" value="1"/>
</dbReference>
<evidence type="ECO:0000313" key="7">
    <source>
        <dbReference type="EMBL" id="CAB4905116.1"/>
    </source>
</evidence>
<dbReference type="EMBL" id="CAFBMR010000007">
    <property type="protein sequence ID" value="CAB4905116.1"/>
    <property type="molecule type" value="Genomic_DNA"/>
</dbReference>
<keyword evidence="3" id="KW-0698">rRNA processing</keyword>
<dbReference type="Gene3D" id="2.40.30.60">
    <property type="entry name" value="RimM"/>
    <property type="match status" value="1"/>
</dbReference>
<dbReference type="InterPro" id="IPR009000">
    <property type="entry name" value="Transl_B-barrel_sf"/>
</dbReference>
<dbReference type="InterPro" id="IPR011033">
    <property type="entry name" value="PRC_barrel-like_sf"/>
</dbReference>
<feature type="domain" description="RimM N-terminal" evidence="5">
    <location>
        <begin position="4"/>
        <end position="83"/>
    </location>
</feature>
<dbReference type="InterPro" id="IPR056792">
    <property type="entry name" value="PRC_RimM"/>
</dbReference>
<dbReference type="NCBIfam" id="TIGR02273">
    <property type="entry name" value="16S_RimM"/>
    <property type="match status" value="1"/>
</dbReference>
<evidence type="ECO:0000256" key="3">
    <source>
        <dbReference type="ARBA" id="ARBA00022552"/>
    </source>
</evidence>